<proteinExistence type="predicted"/>
<organism evidence="3 4">
    <name type="scientific">Polycladomyces subterraneus</name>
    <dbReference type="NCBI Taxonomy" id="1016997"/>
    <lineage>
        <taxon>Bacteria</taxon>
        <taxon>Bacillati</taxon>
        <taxon>Bacillota</taxon>
        <taxon>Bacilli</taxon>
        <taxon>Bacillales</taxon>
        <taxon>Thermoactinomycetaceae</taxon>
        <taxon>Polycladomyces</taxon>
    </lineage>
</organism>
<dbReference type="Pfam" id="PF02129">
    <property type="entry name" value="Peptidase_S15"/>
    <property type="match status" value="1"/>
</dbReference>
<keyword evidence="1 3" id="KW-0378">Hydrolase</keyword>
<dbReference type="PANTHER" id="PTHR43056:SF10">
    <property type="entry name" value="COCE_NOND FAMILY, PUTATIVE (AFU_ORTHOLOGUE AFUA_7G00600)-RELATED"/>
    <property type="match status" value="1"/>
</dbReference>
<keyword evidence="4" id="KW-1185">Reference proteome</keyword>
<dbReference type="Proteomes" id="UP001174196">
    <property type="component" value="Unassembled WGS sequence"/>
</dbReference>
<dbReference type="EMBL" id="JANRHH010000035">
    <property type="protein sequence ID" value="MDN4593988.1"/>
    <property type="molecule type" value="Genomic_DNA"/>
</dbReference>
<evidence type="ECO:0000313" key="4">
    <source>
        <dbReference type="Proteomes" id="UP001174196"/>
    </source>
</evidence>
<gene>
    <name evidence="3" type="ORF">NWF35_08745</name>
</gene>
<sequence length="599" mass="65942">MIRYYRWIAWITLFGVLLWAVQLPVSSTSRAAGSTEPRWEPYDRPAQFRVVVDKDIAIPMRDGIVLTADVYRPDAPGRFPVILTQTPYNKNGALGQGNRYLVERGYVHVVVDARGTGGSQGTWEAFGPAEQQDGYDLVRWASSQPWSNGKVGLWGASYMAINQFFTAALHPPGLKAMFPIVPMGDAYRDIMMSGGQANTGFIPLWMGLVTSGGLLPPTYTWNDPLRTGGVVIGHAGATTNFPLNSITSVYGGGDLAYDGPFYRMRSPLEVVDRVEVPVFITGGLHDIFQRGEPLLYERLKRRVPTKLLIGNWTHGDFGTGLPADGVPTLDQIALRWFDRYLKGIETHVERIPAVTQYVLGSGHFETQRDWPGPGLRVERWYLREKSGLSRTPAERETADVMVQQPINGICSGSTNQWTAGAIQATPCAKDNRLTEATEVTYTSPPLDRDLKVSGPIGAQVDLVTTAREAVISVRITDVAPDGTSTEWTAGWLAASLRKTDRAKSRVVDGELLQPWHPYTRDSVLPVTPGEPIRLYVEIFPTNAVLKKGHRLRVAIGPSDFPHSISPLPQAAHQLGGIVHILHGPHHQSHVTLPVFGTRP</sequence>
<dbReference type="InterPro" id="IPR005674">
    <property type="entry name" value="CocE/Ser_esterase"/>
</dbReference>
<evidence type="ECO:0000256" key="1">
    <source>
        <dbReference type="ARBA" id="ARBA00022801"/>
    </source>
</evidence>
<dbReference type="SUPFAM" id="SSF53474">
    <property type="entry name" value="alpha/beta-Hydrolases"/>
    <property type="match status" value="1"/>
</dbReference>
<reference evidence="3" key="1">
    <citation type="submission" date="2022-08" db="EMBL/GenBank/DDBJ databases">
        <title>Polycladomyces zharkentsis sp. nov., a novel thermophilic CMC and starch-degrading bacterium isolated from a geothermal spring in Kazakhstan.</title>
        <authorList>
            <person name="Mashzhan A."/>
            <person name="Kistaubaeva A."/>
            <person name="Javier-Lopez R."/>
            <person name="Birkeland N.-K."/>
        </authorList>
    </citation>
    <scope>NUCLEOTIDE SEQUENCE</scope>
    <source>
        <strain evidence="3">KSR 13</strain>
    </source>
</reference>
<dbReference type="Pfam" id="PF08530">
    <property type="entry name" value="PepX_C"/>
    <property type="match status" value="1"/>
</dbReference>
<dbReference type="Gene3D" id="1.10.3020.10">
    <property type="entry name" value="alpha-amino acid ester hydrolase ( Helical cap domain)"/>
    <property type="match status" value="1"/>
</dbReference>
<accession>A0ABT8IMH8</accession>
<dbReference type="Gene3D" id="3.40.50.1820">
    <property type="entry name" value="alpha/beta hydrolase"/>
    <property type="match status" value="1"/>
</dbReference>
<dbReference type="InterPro" id="IPR008979">
    <property type="entry name" value="Galactose-bd-like_sf"/>
</dbReference>
<evidence type="ECO:0000259" key="2">
    <source>
        <dbReference type="SMART" id="SM00939"/>
    </source>
</evidence>
<name>A0ABT8IMH8_9BACL</name>
<evidence type="ECO:0000313" key="3">
    <source>
        <dbReference type="EMBL" id="MDN4593988.1"/>
    </source>
</evidence>
<dbReference type="InterPro" id="IPR013736">
    <property type="entry name" value="Xaa-Pro_dipept_C"/>
</dbReference>
<dbReference type="GO" id="GO:0016787">
    <property type="term" value="F:hydrolase activity"/>
    <property type="evidence" value="ECO:0007669"/>
    <property type="project" value="UniProtKB-KW"/>
</dbReference>
<dbReference type="InterPro" id="IPR029058">
    <property type="entry name" value="AB_hydrolase_fold"/>
</dbReference>
<dbReference type="RefSeq" id="WP_301238670.1">
    <property type="nucleotide sequence ID" value="NZ_JANRHH010000035.1"/>
</dbReference>
<dbReference type="PANTHER" id="PTHR43056">
    <property type="entry name" value="PEPTIDASE S9 PROLYL OLIGOPEPTIDASE"/>
    <property type="match status" value="1"/>
</dbReference>
<dbReference type="Gene3D" id="2.60.120.260">
    <property type="entry name" value="Galactose-binding domain-like"/>
    <property type="match status" value="1"/>
</dbReference>
<dbReference type="SUPFAM" id="SSF49785">
    <property type="entry name" value="Galactose-binding domain-like"/>
    <property type="match status" value="1"/>
</dbReference>
<feature type="domain" description="Xaa-Pro dipeptidyl-peptidase C-terminal" evidence="2">
    <location>
        <begin position="334"/>
        <end position="591"/>
    </location>
</feature>
<dbReference type="InterPro" id="IPR000383">
    <property type="entry name" value="Xaa-Pro-like_dom"/>
</dbReference>
<comment type="caution">
    <text evidence="3">The sequence shown here is derived from an EMBL/GenBank/DDBJ whole genome shotgun (WGS) entry which is preliminary data.</text>
</comment>
<dbReference type="NCBIfam" id="TIGR00976">
    <property type="entry name" value="CocE_NonD"/>
    <property type="match status" value="2"/>
</dbReference>
<protein>
    <submittedName>
        <fullName evidence="3">CocE/NonD family hydrolase</fullName>
    </submittedName>
</protein>
<dbReference type="SMART" id="SM00939">
    <property type="entry name" value="PepX_C"/>
    <property type="match status" value="1"/>
</dbReference>
<dbReference type="InterPro" id="IPR050585">
    <property type="entry name" value="Xaa-Pro_dipeptidyl-ppase/CocE"/>
</dbReference>